<keyword evidence="4" id="KW-1185">Reference proteome</keyword>
<accession>A0A7C8MS94</accession>
<dbReference type="AlphaFoldDB" id="A0A7C8MS94"/>
<evidence type="ECO:0000259" key="2">
    <source>
        <dbReference type="PROSITE" id="PS50011"/>
    </source>
</evidence>
<dbReference type="PROSITE" id="PS50011">
    <property type="entry name" value="PROTEIN_KINASE_DOM"/>
    <property type="match status" value="1"/>
</dbReference>
<sequence>MLLGWEDNDITLLYQYQPIFFAPFFTIRQNGFCNYVFNEDVEIHPSHYHFESHTTHNPVKFALKEIPTSDVDAYYQELSALEKAFPQIQKEKHLIKLLLTFQHGRKYYFLFEWADGNLEEYWKKFPEVPEHSIEQSIWMAQQCSGLATAVKRIHGLATWQRERRNDPSFLTDPSENEKEWGRHGDIKPNNILWFSSHGRESGLYVLSDLGLTRYYSSLTRSRVSPTSIDGCTEVYRPPEMDIPGQHICSKYDIWSLGCVFLELCTWWLGGFSSVKEFENQRAPEPDKIIEEPKYFFIPEQTYDAQAQLKPVVVEWIKKLRNWAKDDLFAGPMLDLIEKDMLVVNKHRRSAIDRVCAEISKIIEQLPSPNISVNSPPVSLTSAGCSVSTNSDDLGDDDSDKSYNPGHVNRYENDRKTTTSPMVETLVQHTDGYWDPGAQSPKLGARQEPRAQGWVPMGAHFETLEAFMSRIHVSIGYEALDEDARGKIWDNLFQKLKEDHKNGGPEILYDYDAKQYVKKDPAVKNLQWNGREIRNAFQTAVALAVFDSNIAREKGASGEDSIPEIKEKHLTQVVNMSTAFKKYITATHEGIGDADMAYKLGHEGKQHRRTQPTSNNSPPIINQSIHPYPVGLHHLATVFLLFIRSFPPFIALAPSLSSSRRLHFANPPLNHLVMDHLPVELHQRIFLHLDLNAVRNAALSCRILFNAVKGAETLIATKLLLRQIDKDVLPEAILALRSRRLGAPSLSKMSEFAEALKTRQPAPKKWCLTDALPLAQFHEKVSYLASQAAREALEKEPRLLMGGKLPDPTREEMHRFERAFYRYQIFCNVIGPDSLGAADLWAVFFKWFSTWENEQLACIHEHLVRVVSRSFNYLVDHDVTWGRLLVPYIYGRQSEYAQGLLVGGVERVYHLSRASDYTQRHALLSRGEGMHDGPSGVVGFLFYGLEQGANPLIEPPVPLSGMNESCKKIICGKPFYQDPDPGPASMWEWAYRNEKPGKLVARKTIWSHRQWAFPFWNLSRLKVAGLWRNSEIHGQWSIPDLEMEAYNTPERLELLDESRVERAKIWRAGGTGFYSPRDMSKVKWADLAEYA</sequence>
<dbReference type="InParanoid" id="A0A7C8MS94"/>
<dbReference type="SUPFAM" id="SSF56112">
    <property type="entry name" value="Protein kinase-like (PK-like)"/>
    <property type="match status" value="1"/>
</dbReference>
<dbReference type="InterPro" id="IPR000719">
    <property type="entry name" value="Prot_kinase_dom"/>
</dbReference>
<gene>
    <name evidence="3" type="ORF">GQX73_g6846</name>
</gene>
<evidence type="ECO:0000256" key="1">
    <source>
        <dbReference type="SAM" id="MobiDB-lite"/>
    </source>
</evidence>
<feature type="domain" description="Protein kinase" evidence="2">
    <location>
        <begin position="21"/>
        <end position="362"/>
    </location>
</feature>
<reference evidence="3 4" key="1">
    <citation type="submission" date="2019-12" db="EMBL/GenBank/DDBJ databases">
        <title>Draft genome sequence of the ascomycete Xylaria multiplex DSM 110363.</title>
        <authorList>
            <person name="Buettner E."/>
            <person name="Kellner H."/>
        </authorList>
    </citation>
    <scope>NUCLEOTIDE SEQUENCE [LARGE SCALE GENOMIC DNA]</scope>
    <source>
        <strain evidence="3 4">DSM 110363</strain>
    </source>
</reference>
<dbReference type="CDD" id="cd09917">
    <property type="entry name" value="F-box_SF"/>
    <property type="match status" value="1"/>
</dbReference>
<dbReference type="SUPFAM" id="SSF81383">
    <property type="entry name" value="F-box domain"/>
    <property type="match status" value="1"/>
</dbReference>
<organism evidence="3 4">
    <name type="scientific">Xylaria multiplex</name>
    <dbReference type="NCBI Taxonomy" id="323545"/>
    <lineage>
        <taxon>Eukaryota</taxon>
        <taxon>Fungi</taxon>
        <taxon>Dikarya</taxon>
        <taxon>Ascomycota</taxon>
        <taxon>Pezizomycotina</taxon>
        <taxon>Sordariomycetes</taxon>
        <taxon>Xylariomycetidae</taxon>
        <taxon>Xylariales</taxon>
        <taxon>Xylariaceae</taxon>
        <taxon>Xylaria</taxon>
    </lineage>
</organism>
<dbReference type="PANTHER" id="PTHR24359:SF37">
    <property type="entry name" value="PROTEIN KINASE DOMAIN-CONTAINING PROTEIN"/>
    <property type="match status" value="1"/>
</dbReference>
<dbReference type="InterPro" id="IPR036047">
    <property type="entry name" value="F-box-like_dom_sf"/>
</dbReference>
<proteinExistence type="predicted"/>
<dbReference type="PANTHER" id="PTHR24359">
    <property type="entry name" value="SERINE/THREONINE-PROTEIN KINASE SBK1"/>
    <property type="match status" value="1"/>
</dbReference>
<name>A0A7C8MS94_9PEZI</name>
<dbReference type="SMART" id="SM00220">
    <property type="entry name" value="S_TKc"/>
    <property type="match status" value="1"/>
</dbReference>
<evidence type="ECO:0000313" key="3">
    <source>
        <dbReference type="EMBL" id="KAF2966735.1"/>
    </source>
</evidence>
<dbReference type="EMBL" id="WUBL01000082">
    <property type="protein sequence ID" value="KAF2966735.1"/>
    <property type="molecule type" value="Genomic_DNA"/>
</dbReference>
<evidence type="ECO:0000313" key="4">
    <source>
        <dbReference type="Proteomes" id="UP000481858"/>
    </source>
</evidence>
<dbReference type="InterPro" id="IPR011009">
    <property type="entry name" value="Kinase-like_dom_sf"/>
</dbReference>
<comment type="caution">
    <text evidence="3">The sequence shown here is derived from an EMBL/GenBank/DDBJ whole genome shotgun (WGS) entry which is preliminary data.</text>
</comment>
<dbReference type="GO" id="GO:0004674">
    <property type="term" value="F:protein serine/threonine kinase activity"/>
    <property type="evidence" value="ECO:0007669"/>
    <property type="project" value="TreeGrafter"/>
</dbReference>
<dbReference type="InterPro" id="IPR056599">
    <property type="entry name" value="AAA_lid_fung"/>
</dbReference>
<feature type="region of interest" description="Disordered" evidence="1">
    <location>
        <begin position="372"/>
        <end position="415"/>
    </location>
</feature>
<dbReference type="Gene3D" id="1.10.510.10">
    <property type="entry name" value="Transferase(Phosphotransferase) domain 1"/>
    <property type="match status" value="1"/>
</dbReference>
<protein>
    <recommendedName>
        <fullName evidence="2">Protein kinase domain-containing protein</fullName>
    </recommendedName>
</protein>
<dbReference type="Proteomes" id="UP000481858">
    <property type="component" value="Unassembled WGS sequence"/>
</dbReference>
<dbReference type="Pfam" id="PF00069">
    <property type="entry name" value="Pkinase"/>
    <property type="match status" value="1"/>
</dbReference>
<dbReference type="Pfam" id="PF23232">
    <property type="entry name" value="AAA_lid_13"/>
    <property type="match status" value="1"/>
</dbReference>
<dbReference type="OrthoDB" id="5427059at2759"/>
<dbReference type="GO" id="GO:0005524">
    <property type="term" value="F:ATP binding"/>
    <property type="evidence" value="ECO:0007669"/>
    <property type="project" value="InterPro"/>
</dbReference>